<feature type="chain" id="PRO_5038919921" description="Lipoprotein" evidence="1">
    <location>
        <begin position="23"/>
        <end position="214"/>
    </location>
</feature>
<keyword evidence="3" id="KW-1185">Reference proteome</keyword>
<sequence>MKISYKNLLILAAAALALTACSNEKTAGTNGGKPPAAASASASPSATVEASASAAPEAAQYTIDVPAASFERAPEGTSLEPVSEDSAIYIPSDSNDAKVHLALNLNQKGDFTVAEGSGTLTIGGSSVPFKINQVSVMHRDTLSTGQTLFYGGLQVDTQTQPSTFAFGFRFIAETQDLQLRLSNGEGLVVFGGGGAIAKNEAEIENFEADHRPKN</sequence>
<dbReference type="PROSITE" id="PS51257">
    <property type="entry name" value="PROKAR_LIPOPROTEIN"/>
    <property type="match status" value="1"/>
</dbReference>
<reference evidence="2 3" key="1">
    <citation type="submission" date="2020-08" db="EMBL/GenBank/DDBJ databases">
        <title>Cohnella phylogeny.</title>
        <authorList>
            <person name="Dunlap C."/>
        </authorList>
    </citation>
    <scope>NUCLEOTIDE SEQUENCE [LARGE SCALE GENOMIC DNA]</scope>
    <source>
        <strain evidence="2 3">DSM 103658</strain>
    </source>
</reference>
<evidence type="ECO:0008006" key="4">
    <source>
        <dbReference type="Google" id="ProtNLM"/>
    </source>
</evidence>
<gene>
    <name evidence="2" type="ORF">H4Q31_13775</name>
</gene>
<dbReference type="Proteomes" id="UP000574133">
    <property type="component" value="Unassembled WGS sequence"/>
</dbReference>
<comment type="caution">
    <text evidence="2">The sequence shown here is derived from an EMBL/GenBank/DDBJ whole genome shotgun (WGS) entry which is preliminary data.</text>
</comment>
<dbReference type="RefSeq" id="WP_185179640.1">
    <property type="nucleotide sequence ID" value="NZ_CBCSEP010000009.1"/>
</dbReference>
<evidence type="ECO:0000313" key="2">
    <source>
        <dbReference type="EMBL" id="MBB6678371.1"/>
    </source>
</evidence>
<evidence type="ECO:0000313" key="3">
    <source>
        <dbReference type="Proteomes" id="UP000574133"/>
    </source>
</evidence>
<proteinExistence type="predicted"/>
<evidence type="ECO:0000256" key="1">
    <source>
        <dbReference type="SAM" id="SignalP"/>
    </source>
</evidence>
<dbReference type="EMBL" id="JACJVN010000055">
    <property type="protein sequence ID" value="MBB6678371.1"/>
    <property type="molecule type" value="Genomic_DNA"/>
</dbReference>
<organism evidence="2 3">
    <name type="scientific">Cohnella lubricantis</name>
    <dbReference type="NCBI Taxonomy" id="2163172"/>
    <lineage>
        <taxon>Bacteria</taxon>
        <taxon>Bacillati</taxon>
        <taxon>Bacillota</taxon>
        <taxon>Bacilli</taxon>
        <taxon>Bacillales</taxon>
        <taxon>Paenibacillaceae</taxon>
        <taxon>Cohnella</taxon>
    </lineage>
</organism>
<keyword evidence="1" id="KW-0732">Signal</keyword>
<feature type="signal peptide" evidence="1">
    <location>
        <begin position="1"/>
        <end position="22"/>
    </location>
</feature>
<accession>A0A841TIQ2</accession>
<protein>
    <recommendedName>
        <fullName evidence="4">Lipoprotein</fullName>
    </recommendedName>
</protein>
<dbReference type="AlphaFoldDB" id="A0A841TIQ2"/>
<name>A0A841TIQ2_9BACL</name>